<accession>A0A7S4DWL5</accession>
<dbReference type="AlphaFoldDB" id="A0A7S4DWL5"/>
<organism evidence="1">
    <name type="scientific">Lotharella globosa</name>
    <dbReference type="NCBI Taxonomy" id="91324"/>
    <lineage>
        <taxon>Eukaryota</taxon>
        <taxon>Sar</taxon>
        <taxon>Rhizaria</taxon>
        <taxon>Cercozoa</taxon>
        <taxon>Chlorarachniophyceae</taxon>
        <taxon>Lotharella</taxon>
    </lineage>
</organism>
<gene>
    <name evidence="1" type="ORF">LGLO00237_LOCUS27503</name>
</gene>
<dbReference type="EMBL" id="HBIV01038688">
    <property type="protein sequence ID" value="CAE0675726.1"/>
    <property type="molecule type" value="Transcribed_RNA"/>
</dbReference>
<reference evidence="1" key="1">
    <citation type="submission" date="2021-01" db="EMBL/GenBank/DDBJ databases">
        <authorList>
            <person name="Corre E."/>
            <person name="Pelletier E."/>
            <person name="Niang G."/>
            <person name="Scheremetjew M."/>
            <person name="Finn R."/>
            <person name="Kale V."/>
            <person name="Holt S."/>
            <person name="Cochrane G."/>
            <person name="Meng A."/>
            <person name="Brown T."/>
            <person name="Cohen L."/>
        </authorList>
    </citation>
    <scope>NUCLEOTIDE SEQUENCE</scope>
    <source>
        <strain evidence="1">CCCM811</strain>
    </source>
</reference>
<sequence>MSDPVKEALQSLLNLYTELPPFTHWATKGHQDDHRQQIENAYLQFKGHVEGLPDMKEKKAALILLPSSVHSSIGNAGGRRDNTYDNAVRAFRAVAKAWGVTCTMPQYQHTNGYKVDNNFGAMVRTGQLSEKYKKKFQQMAKKVTKAAFEAALKARMSS</sequence>
<proteinExistence type="predicted"/>
<evidence type="ECO:0000313" key="1">
    <source>
        <dbReference type="EMBL" id="CAE0675726.1"/>
    </source>
</evidence>
<protein>
    <submittedName>
        <fullName evidence="1">Uncharacterized protein</fullName>
    </submittedName>
</protein>
<name>A0A7S4DWL5_9EUKA</name>